<geneLocation type="plasmid" evidence="2">
    <name>psg1</name>
</geneLocation>
<proteinExistence type="predicted"/>
<name>A0A193QP46_SODGM</name>
<accession>A0A193QP46</accession>
<reference evidence="2" key="1">
    <citation type="submission" date="2015-05" db="EMBL/GenBank/DDBJ databases">
        <authorList>
            <person name="Goodhead I."/>
        </authorList>
    </citation>
    <scope>NUCLEOTIDE SEQUENCE [LARGE SCALE GENOMIC DNA]</scope>
    <source>
        <strain evidence="2">morsitans</strain>
        <plasmid evidence="2">psg1</plasmid>
    </source>
</reference>
<organism evidence="1 2">
    <name type="scientific">Sodalis glossinidius (strain morsitans)</name>
    <dbReference type="NCBI Taxonomy" id="343509"/>
    <lineage>
        <taxon>Bacteria</taxon>
        <taxon>Pseudomonadati</taxon>
        <taxon>Pseudomonadota</taxon>
        <taxon>Gammaproteobacteria</taxon>
        <taxon>Enterobacterales</taxon>
        <taxon>Bruguierivoracaceae</taxon>
        <taxon>Sodalis</taxon>
    </lineage>
</organism>
<dbReference type="EMBL" id="LN854558">
    <property type="protein sequence ID" value="CRL46878.1"/>
    <property type="molecule type" value="Genomic_DNA"/>
</dbReference>
<dbReference type="Proteomes" id="UP000245838">
    <property type="component" value="Plasmid psg1"/>
</dbReference>
<evidence type="ECO:0000313" key="2">
    <source>
        <dbReference type="Proteomes" id="UP000245838"/>
    </source>
</evidence>
<protein>
    <submittedName>
        <fullName evidence="1">Uncharacterized protein</fullName>
    </submittedName>
</protein>
<evidence type="ECO:0000313" key="1">
    <source>
        <dbReference type="EMBL" id="CRL46878.1"/>
    </source>
</evidence>
<dbReference type="AlphaFoldDB" id="A0A193QP46"/>
<sequence length="43" mass="4939">MQKSTFRVRIFEASRPLIALFAHHSRNLNSRQRQSLLSQGGAQ</sequence>
<gene>
    <name evidence="1" type="ORF">SGGMMB4_05845</name>
</gene>